<accession>A0A6A7W9A8</accession>
<keyword evidence="4 6" id="KW-0697">Rotamase</keyword>
<evidence type="ECO:0000256" key="1">
    <source>
        <dbReference type="ARBA" id="ARBA00000971"/>
    </source>
</evidence>
<sequence length="329" mass="35421">MNKMIMTALVLVASASLFTASAAGKGKKKDKAKKPAASAVVLASVSDSLSYAAGMKASNQGLIPYLQQAYQVDTAYMSDFVKGYSEAFQRGNTPQDVAYAAGILIAQMAKNRILPATQKEFKSSKDSIVADLFNQGFVATLSKDTTFFTPAKAAEYTEDVLMGAGKRWLAENAKKEGVKVTPSGLQYKVLKEGNGEVPKASDEVEVIYEGRMLDGTVFDATSKHHGAKTDKFNAGRLIKGWTEALTMMPVGSKWEIYIPQELAYGERGAGQIPPYSTLVFDLELVSIVKPEVKEAQPATEVSDKTAAAKKVVSAKKLTPAKKAVAKRRK</sequence>
<name>A0A6A7W9A8_9BACT</name>
<comment type="caution">
    <text evidence="9">The sequence shown here is derived from an EMBL/GenBank/DDBJ whole genome shotgun (WGS) entry which is preliminary data.</text>
</comment>
<dbReference type="OrthoDB" id="9814548at2"/>
<keyword evidence="7" id="KW-0732">Signal</keyword>
<keyword evidence="5 6" id="KW-0413">Isomerase</keyword>
<dbReference type="Gene3D" id="3.10.50.40">
    <property type="match status" value="1"/>
</dbReference>
<dbReference type="PANTHER" id="PTHR43811:SF19">
    <property type="entry name" value="39 KDA FK506-BINDING NUCLEAR PROTEIN"/>
    <property type="match status" value="1"/>
</dbReference>
<dbReference type="GO" id="GO:0003755">
    <property type="term" value="F:peptidyl-prolyl cis-trans isomerase activity"/>
    <property type="evidence" value="ECO:0007669"/>
    <property type="project" value="UniProtKB-KW"/>
</dbReference>
<dbReference type="SUPFAM" id="SSF54534">
    <property type="entry name" value="FKBP-like"/>
    <property type="match status" value="1"/>
</dbReference>
<dbReference type="InterPro" id="IPR001179">
    <property type="entry name" value="PPIase_FKBP_dom"/>
</dbReference>
<dbReference type="AlphaFoldDB" id="A0A6A7W9A8"/>
<dbReference type="RefSeq" id="WP_158462855.1">
    <property type="nucleotide sequence ID" value="NZ_JAHOER010000018.1"/>
</dbReference>
<dbReference type="InterPro" id="IPR000774">
    <property type="entry name" value="PPIase_FKBP_N"/>
</dbReference>
<dbReference type="Pfam" id="PF01346">
    <property type="entry name" value="FKBP_N"/>
    <property type="match status" value="1"/>
</dbReference>
<evidence type="ECO:0000256" key="5">
    <source>
        <dbReference type="ARBA" id="ARBA00023235"/>
    </source>
</evidence>
<dbReference type="Gene3D" id="1.10.287.460">
    <property type="entry name" value="Peptidyl-prolyl cis-trans isomerase, FKBP-type, N-terminal domain"/>
    <property type="match status" value="1"/>
</dbReference>
<dbReference type="EC" id="5.2.1.8" evidence="3 6"/>
<evidence type="ECO:0000256" key="2">
    <source>
        <dbReference type="ARBA" id="ARBA00006577"/>
    </source>
</evidence>
<evidence type="ECO:0000256" key="7">
    <source>
        <dbReference type="SAM" id="SignalP"/>
    </source>
</evidence>
<dbReference type="InterPro" id="IPR036944">
    <property type="entry name" value="PPIase_FKBP_N_sf"/>
</dbReference>
<evidence type="ECO:0000313" key="9">
    <source>
        <dbReference type="EMBL" id="MQP11030.1"/>
    </source>
</evidence>
<feature type="signal peptide" evidence="7">
    <location>
        <begin position="1"/>
        <end position="22"/>
    </location>
</feature>
<dbReference type="PROSITE" id="PS50059">
    <property type="entry name" value="FKBP_PPIASE"/>
    <property type="match status" value="1"/>
</dbReference>
<evidence type="ECO:0000256" key="6">
    <source>
        <dbReference type="PROSITE-ProRule" id="PRU00277"/>
    </source>
</evidence>
<keyword evidence="10" id="KW-1185">Reference proteome</keyword>
<feature type="domain" description="PPIase FKBP-type" evidence="8">
    <location>
        <begin position="201"/>
        <end position="288"/>
    </location>
</feature>
<feature type="chain" id="PRO_5025608607" description="peptidylprolyl isomerase" evidence="7">
    <location>
        <begin position="23"/>
        <end position="329"/>
    </location>
</feature>
<evidence type="ECO:0000256" key="3">
    <source>
        <dbReference type="ARBA" id="ARBA00013194"/>
    </source>
</evidence>
<dbReference type="InterPro" id="IPR046357">
    <property type="entry name" value="PPIase_dom_sf"/>
</dbReference>
<organism evidence="9 10">
    <name type="scientific">Segatella copri</name>
    <dbReference type="NCBI Taxonomy" id="165179"/>
    <lineage>
        <taxon>Bacteria</taxon>
        <taxon>Pseudomonadati</taxon>
        <taxon>Bacteroidota</taxon>
        <taxon>Bacteroidia</taxon>
        <taxon>Bacteroidales</taxon>
        <taxon>Prevotellaceae</taxon>
        <taxon>Segatella</taxon>
    </lineage>
</organism>
<evidence type="ECO:0000256" key="4">
    <source>
        <dbReference type="ARBA" id="ARBA00023110"/>
    </source>
</evidence>
<comment type="similarity">
    <text evidence="2">Belongs to the FKBP-type PPIase family.</text>
</comment>
<evidence type="ECO:0000259" key="8">
    <source>
        <dbReference type="PROSITE" id="PS50059"/>
    </source>
</evidence>
<reference evidence="9 10" key="1">
    <citation type="submission" date="2019-09" db="EMBL/GenBank/DDBJ databases">
        <title>Distinct polysaccharide growth profiles of human intestinal Prevotella copri isolates.</title>
        <authorList>
            <person name="Fehlner-Peach H."/>
            <person name="Magnabosco C."/>
            <person name="Raghavan V."/>
            <person name="Scher J.U."/>
            <person name="Tett A."/>
            <person name="Cox L.M."/>
            <person name="Gottsegen C."/>
            <person name="Watters A."/>
            <person name="Wiltshire- Gordon J.D."/>
            <person name="Segata N."/>
            <person name="Bonneau R."/>
            <person name="Littman D.R."/>
        </authorList>
    </citation>
    <scope>NUCLEOTIDE SEQUENCE [LARGE SCALE GENOMIC DNA]</scope>
    <source>
        <strain evidence="10">iAQ1173</strain>
    </source>
</reference>
<protein>
    <recommendedName>
        <fullName evidence="3 6">peptidylprolyl isomerase</fullName>
        <ecNumber evidence="3 6">5.2.1.8</ecNumber>
    </recommendedName>
</protein>
<comment type="catalytic activity">
    <reaction evidence="1 6">
        <text>[protein]-peptidylproline (omega=180) = [protein]-peptidylproline (omega=0)</text>
        <dbReference type="Rhea" id="RHEA:16237"/>
        <dbReference type="Rhea" id="RHEA-COMP:10747"/>
        <dbReference type="Rhea" id="RHEA-COMP:10748"/>
        <dbReference type="ChEBI" id="CHEBI:83833"/>
        <dbReference type="ChEBI" id="CHEBI:83834"/>
        <dbReference type="EC" id="5.2.1.8"/>
    </reaction>
</comment>
<dbReference type="EMBL" id="VZAD01000034">
    <property type="protein sequence ID" value="MQP11030.1"/>
    <property type="molecule type" value="Genomic_DNA"/>
</dbReference>
<dbReference type="PANTHER" id="PTHR43811">
    <property type="entry name" value="FKBP-TYPE PEPTIDYL-PROLYL CIS-TRANS ISOMERASE FKPA"/>
    <property type="match status" value="1"/>
</dbReference>
<dbReference type="GO" id="GO:0006457">
    <property type="term" value="P:protein folding"/>
    <property type="evidence" value="ECO:0007669"/>
    <property type="project" value="InterPro"/>
</dbReference>
<dbReference type="Pfam" id="PF00254">
    <property type="entry name" value="FKBP_C"/>
    <property type="match status" value="1"/>
</dbReference>
<evidence type="ECO:0000313" key="10">
    <source>
        <dbReference type="Proteomes" id="UP000384372"/>
    </source>
</evidence>
<gene>
    <name evidence="9" type="ORF">F7D20_03425</name>
</gene>
<dbReference type="Proteomes" id="UP000384372">
    <property type="component" value="Unassembled WGS sequence"/>
</dbReference>
<proteinExistence type="inferred from homology"/>